<accession>A0A1E5L590</accession>
<reference evidence="2 3" key="1">
    <citation type="submission" date="2016-09" db="EMBL/GenBank/DDBJ databases">
        <title>Desulfuribacillus arsenicus sp. nov., an obligately anaerobic, dissimilatory arsenic- and antimonate-reducing bacterium isolated from anoxic sediments.</title>
        <authorList>
            <person name="Abin C.A."/>
            <person name="Hollibaugh J.T."/>
        </authorList>
    </citation>
    <scope>NUCLEOTIDE SEQUENCE [LARGE SCALE GENOMIC DNA]</scope>
    <source>
        <strain evidence="2 3">MLFW-2</strain>
    </source>
</reference>
<feature type="coiled-coil region" evidence="1">
    <location>
        <begin position="52"/>
        <end position="126"/>
    </location>
</feature>
<evidence type="ECO:0000256" key="1">
    <source>
        <dbReference type="SAM" id="Coils"/>
    </source>
</evidence>
<evidence type="ECO:0000313" key="3">
    <source>
        <dbReference type="Proteomes" id="UP000095255"/>
    </source>
</evidence>
<comment type="caution">
    <text evidence="2">The sequence shown here is derived from an EMBL/GenBank/DDBJ whole genome shotgun (WGS) entry which is preliminary data.</text>
</comment>
<sequence>MKKFQGSIWILVMILFLSSGQGIALASKGQSQAYPSNSNQQQKQDQVSRQVLQEKQKMVQKQQKEIRLLQNQVRQELQKAQKKINEMSRKPEIITEENVRAIKEVLSLMQDNRKLLTESLQQVQQQNEYRKALKNRDIQDYIIFLENVESIQAKRAESLHHLQGDIASLMVILK</sequence>
<protein>
    <submittedName>
        <fullName evidence="2">Uncharacterized protein</fullName>
    </submittedName>
</protein>
<dbReference type="STRING" id="1390249.BHU72_04050"/>
<dbReference type="RefSeq" id="WP_069702101.1">
    <property type="nucleotide sequence ID" value="NZ_MJAT01000022.1"/>
</dbReference>
<dbReference type="Proteomes" id="UP000095255">
    <property type="component" value="Unassembled WGS sequence"/>
</dbReference>
<dbReference type="AlphaFoldDB" id="A0A1E5L590"/>
<evidence type="ECO:0000313" key="2">
    <source>
        <dbReference type="EMBL" id="OEH85276.1"/>
    </source>
</evidence>
<keyword evidence="1" id="KW-0175">Coiled coil</keyword>
<organism evidence="2 3">
    <name type="scientific">Desulfuribacillus stibiiarsenatis</name>
    <dbReference type="NCBI Taxonomy" id="1390249"/>
    <lineage>
        <taxon>Bacteria</taxon>
        <taxon>Bacillati</taxon>
        <taxon>Bacillota</taxon>
        <taxon>Desulfuribacillia</taxon>
        <taxon>Desulfuribacillales</taxon>
        <taxon>Desulfuribacillaceae</taxon>
        <taxon>Desulfuribacillus</taxon>
    </lineage>
</organism>
<name>A0A1E5L590_9FIRM</name>
<keyword evidence="3" id="KW-1185">Reference proteome</keyword>
<proteinExistence type="predicted"/>
<dbReference type="EMBL" id="MJAT01000022">
    <property type="protein sequence ID" value="OEH85276.1"/>
    <property type="molecule type" value="Genomic_DNA"/>
</dbReference>
<gene>
    <name evidence="2" type="ORF">BHU72_04050</name>
</gene>